<dbReference type="InterPro" id="IPR006944">
    <property type="entry name" value="Phage/GTA_portal"/>
</dbReference>
<dbReference type="InterPro" id="IPR006430">
    <property type="entry name" value="Phage_portal_PBSX"/>
</dbReference>
<sequence>MSRKNKKSFKAQQTATANNGMEAFTFGDPVPVLDKREIFDYLECAQIDNWYEPPISFDGLSKLFRAATHHSSAIYVKRNILVSTFQPNRFLSKLDFSRFALDFLTFGNAYLERRNNMVGNLLKLTPTLAKYTRRGVADDSYWFVRYGYDSQPYEFKPGCVFQLYEPDLNQELYGLPEYLASTMSVLLNEAATLFRLKYYRNGSHAGFILYVSDASQNQSDIDKIRKAMQNSKGPGNFRNLFIHAPNGKKDGVQVIPLSEIAAKDEFLNIKNVSRDDMLAAHRVPPQMMGIIPQNTGGFGDVEKAAKVFFRNELAPLQSKILQINDWLGEEVIKFDKYTLADE</sequence>
<dbReference type="Proteomes" id="UP000094023">
    <property type="component" value="Unassembled WGS sequence"/>
</dbReference>
<dbReference type="PATRIC" id="fig|1354337.4.peg.106"/>
<comment type="caution">
    <text evidence="2">The sequence shown here is derived from an EMBL/GenBank/DDBJ whole genome shotgun (WGS) entry which is preliminary data.</text>
</comment>
<accession>A0A198GP03</accession>
<dbReference type="AlphaFoldDB" id="A0A198GP03"/>
<dbReference type="Pfam" id="PF04860">
    <property type="entry name" value="Phage_portal"/>
    <property type="match status" value="1"/>
</dbReference>
<protein>
    <submittedName>
        <fullName evidence="2">Phage capsid packaging protein</fullName>
    </submittedName>
</protein>
<organism evidence="2 3">
    <name type="scientific">Proteus myxofaciens ATCC 19692</name>
    <dbReference type="NCBI Taxonomy" id="1354337"/>
    <lineage>
        <taxon>Bacteria</taxon>
        <taxon>Pseudomonadati</taxon>
        <taxon>Pseudomonadota</taxon>
        <taxon>Gammaproteobacteria</taxon>
        <taxon>Enterobacterales</taxon>
        <taxon>Morganellaceae</taxon>
        <taxon>Proteus</taxon>
    </lineage>
</organism>
<reference evidence="2 3" key="1">
    <citation type="submission" date="2016-04" db="EMBL/GenBank/DDBJ databases">
        <title>ATOL: Assembling a taxonomically balanced genome-scale reconstruction of the evolutionary history of the Enterobacteriaceae.</title>
        <authorList>
            <person name="Plunkett G.III."/>
            <person name="Neeno-Eckwall E.C."/>
            <person name="Glasner J.D."/>
            <person name="Perna N.T."/>
        </authorList>
    </citation>
    <scope>NUCLEOTIDE SEQUENCE [LARGE SCALE GENOMIC DNA]</scope>
    <source>
        <strain evidence="2 3">ATCC 19692</strain>
    </source>
</reference>
<dbReference type="STRING" id="1354337.M983_0102"/>
<dbReference type="InterPro" id="IPR030935">
    <property type="entry name" value="PBSX_Proteobac"/>
</dbReference>
<dbReference type="OrthoDB" id="5449776at2"/>
<evidence type="ECO:0000256" key="1">
    <source>
        <dbReference type="ARBA" id="ARBA00006799"/>
    </source>
</evidence>
<evidence type="ECO:0000313" key="3">
    <source>
        <dbReference type="Proteomes" id="UP000094023"/>
    </source>
</evidence>
<dbReference type="RefSeq" id="WP_066745383.1">
    <property type="nucleotide sequence ID" value="NZ_LXEN01000005.1"/>
</dbReference>
<dbReference type="PIRSF" id="PIRSF018494">
    <property type="entry name" value="PBSX_VPQ"/>
    <property type="match status" value="1"/>
</dbReference>
<evidence type="ECO:0000313" key="2">
    <source>
        <dbReference type="EMBL" id="OAT39152.1"/>
    </source>
</evidence>
<dbReference type="EMBL" id="LXEN01000005">
    <property type="protein sequence ID" value="OAT39152.1"/>
    <property type="molecule type" value="Genomic_DNA"/>
</dbReference>
<keyword evidence="3" id="KW-1185">Reference proteome</keyword>
<gene>
    <name evidence="2" type="ORF">M983_0102</name>
</gene>
<comment type="similarity">
    <text evidence="1">Belongs to the phage portal family. PBSX subfamily.</text>
</comment>
<dbReference type="NCBIfam" id="TIGR01540">
    <property type="entry name" value="portal_PBSX"/>
    <property type="match status" value="1"/>
</dbReference>
<name>A0A198GP03_9GAMM</name>
<proteinExistence type="inferred from homology"/>